<keyword evidence="2" id="KW-0396">Initiation factor</keyword>
<feature type="compositionally biased region" description="Low complexity" evidence="1">
    <location>
        <begin position="16"/>
        <end position="43"/>
    </location>
</feature>
<evidence type="ECO:0000313" key="3">
    <source>
        <dbReference type="Proteomes" id="UP000268350"/>
    </source>
</evidence>
<dbReference type="Proteomes" id="UP000268350">
    <property type="component" value="Unassembled WGS sequence"/>
</dbReference>
<feature type="compositionally biased region" description="Low complexity" evidence="1">
    <location>
        <begin position="70"/>
        <end position="81"/>
    </location>
</feature>
<protein>
    <submittedName>
        <fullName evidence="2">Blast:Eukaryotic translation initiation factor 2A</fullName>
    </submittedName>
</protein>
<gene>
    <name evidence="2" type="ORF">DGUA_6G006954</name>
</gene>
<dbReference type="AlphaFoldDB" id="A0A3B0JLX7"/>
<sequence>MFFRRDVNAVNGGDPGTATGTATAAETVTVAGEEQQISQTQQQHTPKTRPQAPRYQQQNAADQQRHHQQPHQQQQQQPHPQANGQNSSEKERKIRTVAKKLSDIKKLKSRQSQGESLELNQLNKIQMEASYLDELKALKLSD</sequence>
<dbReference type="EMBL" id="OUUW01000002">
    <property type="protein sequence ID" value="SPP76420.1"/>
    <property type="molecule type" value="Genomic_DNA"/>
</dbReference>
<keyword evidence="2" id="KW-0648">Protein biosynthesis</keyword>
<name>A0A3B0JLX7_DROGU</name>
<organism evidence="2 3">
    <name type="scientific">Drosophila guanche</name>
    <name type="common">Fruit fly</name>
    <dbReference type="NCBI Taxonomy" id="7266"/>
    <lineage>
        <taxon>Eukaryota</taxon>
        <taxon>Metazoa</taxon>
        <taxon>Ecdysozoa</taxon>
        <taxon>Arthropoda</taxon>
        <taxon>Hexapoda</taxon>
        <taxon>Insecta</taxon>
        <taxon>Pterygota</taxon>
        <taxon>Neoptera</taxon>
        <taxon>Endopterygota</taxon>
        <taxon>Diptera</taxon>
        <taxon>Brachycera</taxon>
        <taxon>Muscomorpha</taxon>
        <taxon>Ephydroidea</taxon>
        <taxon>Drosophilidae</taxon>
        <taxon>Drosophila</taxon>
        <taxon>Sophophora</taxon>
    </lineage>
</organism>
<feature type="compositionally biased region" description="Basic and acidic residues" evidence="1">
    <location>
        <begin position="88"/>
        <end position="106"/>
    </location>
</feature>
<reference evidence="3" key="1">
    <citation type="submission" date="2018-01" db="EMBL/GenBank/DDBJ databases">
        <authorList>
            <person name="Alioto T."/>
            <person name="Alioto T."/>
        </authorList>
    </citation>
    <scope>NUCLEOTIDE SEQUENCE [LARGE SCALE GENOMIC DNA]</scope>
</reference>
<evidence type="ECO:0000313" key="2">
    <source>
        <dbReference type="EMBL" id="SPP76420.1"/>
    </source>
</evidence>
<feature type="region of interest" description="Disordered" evidence="1">
    <location>
        <begin position="1"/>
        <end position="115"/>
    </location>
</feature>
<evidence type="ECO:0000256" key="1">
    <source>
        <dbReference type="SAM" id="MobiDB-lite"/>
    </source>
</evidence>
<dbReference type="OrthoDB" id="2194683at2759"/>
<keyword evidence="3" id="KW-1185">Reference proteome</keyword>
<accession>A0A3B0JLX7</accession>
<dbReference type="STRING" id="7266.A0A3B0JLX7"/>
<proteinExistence type="predicted"/>
<dbReference type="GO" id="GO:0003743">
    <property type="term" value="F:translation initiation factor activity"/>
    <property type="evidence" value="ECO:0007669"/>
    <property type="project" value="UniProtKB-KW"/>
</dbReference>